<feature type="compositionally biased region" description="Basic and acidic residues" evidence="5">
    <location>
        <begin position="632"/>
        <end position="643"/>
    </location>
</feature>
<keyword evidence="3" id="KW-0433">Leucine-rich repeat</keyword>
<comment type="subcellular location">
    <subcellularLocation>
        <location evidence="1">Cytoplasm</location>
    </subcellularLocation>
</comment>
<feature type="region of interest" description="Disordered" evidence="5">
    <location>
        <begin position="175"/>
        <end position="297"/>
    </location>
</feature>
<dbReference type="PANTHER" id="PTHR15454:SF69">
    <property type="entry name" value="SERINE_THREONINE-PROTEIN KINASE 11-INTERACTING PROTEIN"/>
    <property type="match status" value="1"/>
</dbReference>
<dbReference type="PANTHER" id="PTHR15454">
    <property type="entry name" value="NISCHARIN RELATED"/>
    <property type="match status" value="1"/>
</dbReference>
<feature type="compositionally biased region" description="Polar residues" evidence="5">
    <location>
        <begin position="704"/>
        <end position="713"/>
    </location>
</feature>
<evidence type="ECO:0000313" key="7">
    <source>
        <dbReference type="Proteomes" id="UP000076632"/>
    </source>
</evidence>
<dbReference type="Gene3D" id="3.80.10.10">
    <property type="entry name" value="Ribonuclease Inhibitor"/>
    <property type="match status" value="2"/>
</dbReference>
<dbReference type="Proteomes" id="UP000076632">
    <property type="component" value="Unassembled WGS sequence"/>
</dbReference>
<dbReference type="GeneID" id="28901917"/>
<sequence length="713" mass="77211">MNVRLENIHTSASPGNYVSFLGQSQRTKRRSADRDSIHSVSSVRSVMSSMTSMWSNFGFNSNSAAKSEKAKQAIETDLKYLYSAFTKIPCLRLSPDYKARLIEGYEEFPFDSAVPLIAFKNVSALEVVDVDFRQFFGWDRMAEQLRSLTVKRAELDDPAELLIHIVLDDVEKRRRRSSKAQSSPVLAWVAPSPVSKTAQPVGGNSAPGTPKPDDKGEHGGSPSGSAVVSAASDGSRGLQSPRPRSTSPARPVSSRHGSSHGQTKMTVPRSKRSGSGSSTSSARSSRPYRSGSSTNILTSASMGPSKWRFLKHLCLADNSLTAISASSLAPVAETLTSLDLSSNLFSETPDSLATLTSLRALNMSNCMIESLHSLLKHPLPAINALNLRGNRLASLAGIERLPSLERLDLRDNKLTDPTELARLTSIPEIREIWVFGNPFTKTHSNYRVTIFNLFRSSPGYTTDIIIDSTGPSYSERRHLIDRVAESSNVPVLDPPPPVHDIEPVQESKPTAKPSEIAVIQEPPAENQTVTVDAKKASTRRKKGPKRRMVNLSQSSSPPRATQEESSPGNINSSLGQLSSDREAPNKTSVNDSATSDMPPHSSRQPPSLQVDPSLSVPTDGSAFEVPSAKPMISKDTKGSDLNGERYKQKLEALKTEVGNGWLSVLSEEGWENQTGPRNHPAGRDYSPASTIRSGPRTPLAEGQGITSSGRTLG</sequence>
<dbReference type="GO" id="GO:0005737">
    <property type="term" value="C:cytoplasm"/>
    <property type="evidence" value="ECO:0007669"/>
    <property type="project" value="UniProtKB-SubCell"/>
</dbReference>
<dbReference type="InterPro" id="IPR001611">
    <property type="entry name" value="Leu-rich_rpt"/>
</dbReference>
<dbReference type="InterPro" id="IPR032675">
    <property type="entry name" value="LRR_dom_sf"/>
</dbReference>
<evidence type="ECO:0000313" key="6">
    <source>
        <dbReference type="EMBL" id="KZF25129.1"/>
    </source>
</evidence>
<gene>
    <name evidence="6" type="ORF">L228DRAFT_62550</name>
</gene>
<keyword evidence="2" id="KW-0963">Cytoplasm</keyword>
<dbReference type="Pfam" id="PF00560">
    <property type="entry name" value="LRR_1"/>
    <property type="match status" value="1"/>
</dbReference>
<feature type="compositionally biased region" description="Polar residues" evidence="5">
    <location>
        <begin position="585"/>
        <end position="618"/>
    </location>
</feature>
<dbReference type="FunFam" id="3.80.10.10:FF:000273">
    <property type="entry name" value="Leucine Rich Repeat domain protein"/>
    <property type="match status" value="1"/>
</dbReference>
<feature type="region of interest" description="Disordered" evidence="5">
    <location>
        <begin position="486"/>
        <end position="643"/>
    </location>
</feature>
<feature type="compositionally biased region" description="Low complexity" evidence="5">
    <location>
        <begin position="273"/>
        <end position="293"/>
    </location>
</feature>
<accession>A0A165IMX0</accession>
<dbReference type="Pfam" id="PF13855">
    <property type="entry name" value="LRR_8"/>
    <property type="match status" value="1"/>
</dbReference>
<feature type="compositionally biased region" description="Polar residues" evidence="5">
    <location>
        <begin position="550"/>
        <end position="578"/>
    </location>
</feature>
<dbReference type="InParanoid" id="A0A165IMX0"/>
<organism evidence="6 7">
    <name type="scientific">Xylona heveae (strain CBS 132557 / TC161)</name>
    <dbReference type="NCBI Taxonomy" id="1328760"/>
    <lineage>
        <taxon>Eukaryota</taxon>
        <taxon>Fungi</taxon>
        <taxon>Dikarya</taxon>
        <taxon>Ascomycota</taxon>
        <taxon>Pezizomycotina</taxon>
        <taxon>Xylonomycetes</taxon>
        <taxon>Xylonales</taxon>
        <taxon>Xylonaceae</taxon>
        <taxon>Xylona</taxon>
    </lineage>
</organism>
<feature type="compositionally biased region" description="Low complexity" evidence="5">
    <location>
        <begin position="223"/>
        <end position="255"/>
    </location>
</feature>
<dbReference type="OrthoDB" id="676979at2759"/>
<evidence type="ECO:0000256" key="1">
    <source>
        <dbReference type="ARBA" id="ARBA00004496"/>
    </source>
</evidence>
<evidence type="ECO:0000256" key="4">
    <source>
        <dbReference type="ARBA" id="ARBA00022737"/>
    </source>
</evidence>
<reference evidence="6 7" key="1">
    <citation type="journal article" date="2016" name="Fungal Biol.">
        <title>The genome of Xylona heveae provides a window into fungal endophytism.</title>
        <authorList>
            <person name="Gazis R."/>
            <person name="Kuo A."/>
            <person name="Riley R."/>
            <person name="LaButti K."/>
            <person name="Lipzen A."/>
            <person name="Lin J."/>
            <person name="Amirebrahimi M."/>
            <person name="Hesse C.N."/>
            <person name="Spatafora J.W."/>
            <person name="Henrissat B."/>
            <person name="Hainaut M."/>
            <person name="Grigoriev I.V."/>
            <person name="Hibbett D.S."/>
        </authorList>
    </citation>
    <scope>NUCLEOTIDE SEQUENCE [LARGE SCALE GENOMIC DNA]</scope>
    <source>
        <strain evidence="6 7">TC161</strain>
    </source>
</reference>
<evidence type="ECO:0008006" key="8">
    <source>
        <dbReference type="Google" id="ProtNLM"/>
    </source>
</evidence>
<proteinExistence type="predicted"/>
<feature type="region of interest" description="Disordered" evidence="5">
    <location>
        <begin position="669"/>
        <end position="713"/>
    </location>
</feature>
<evidence type="ECO:0000256" key="2">
    <source>
        <dbReference type="ARBA" id="ARBA00022490"/>
    </source>
</evidence>
<dbReference type="EMBL" id="KV407455">
    <property type="protein sequence ID" value="KZF25129.1"/>
    <property type="molecule type" value="Genomic_DNA"/>
</dbReference>
<evidence type="ECO:0000256" key="5">
    <source>
        <dbReference type="SAM" id="MobiDB-lite"/>
    </source>
</evidence>
<dbReference type="PROSITE" id="PS51450">
    <property type="entry name" value="LRR"/>
    <property type="match status" value="1"/>
</dbReference>
<protein>
    <recommendedName>
        <fullName evidence="8">L domain-like protein</fullName>
    </recommendedName>
</protein>
<dbReference type="AlphaFoldDB" id="A0A165IMX0"/>
<dbReference type="STRING" id="1328760.A0A165IMX0"/>
<evidence type="ECO:0000256" key="3">
    <source>
        <dbReference type="ARBA" id="ARBA00022614"/>
    </source>
</evidence>
<dbReference type="RefSeq" id="XP_018190684.1">
    <property type="nucleotide sequence ID" value="XM_018336780.1"/>
</dbReference>
<keyword evidence="7" id="KW-1185">Reference proteome</keyword>
<feature type="compositionally biased region" description="Basic residues" evidence="5">
    <location>
        <begin position="536"/>
        <end position="548"/>
    </location>
</feature>
<dbReference type="OMA" id="TEHTERM"/>
<keyword evidence="4" id="KW-0677">Repeat</keyword>
<name>A0A165IMX0_XYLHT</name>
<dbReference type="SUPFAM" id="SSF52075">
    <property type="entry name" value="Outer arm dynein light chain 1"/>
    <property type="match status" value="1"/>
</dbReference>